<feature type="transmembrane region" description="Helical" evidence="1">
    <location>
        <begin position="252"/>
        <end position="271"/>
    </location>
</feature>
<evidence type="ECO:0000313" key="3">
    <source>
        <dbReference type="EMBL" id="RXH10735.1"/>
    </source>
</evidence>
<evidence type="ECO:0000313" key="5">
    <source>
        <dbReference type="Proteomes" id="UP000290401"/>
    </source>
</evidence>
<feature type="transmembrane region" description="Helical" evidence="1">
    <location>
        <begin position="329"/>
        <end position="346"/>
    </location>
</feature>
<accession>A0AAE5X3L9</accession>
<dbReference type="Proteomes" id="UP000290401">
    <property type="component" value="Unassembled WGS sequence"/>
</dbReference>
<name>A0AAE5X3L9_9BRAD</name>
<dbReference type="EMBL" id="CP030053">
    <property type="protein sequence ID" value="QAU48136.1"/>
    <property type="molecule type" value="Genomic_DNA"/>
</dbReference>
<feature type="transmembrane region" description="Helical" evidence="1">
    <location>
        <begin position="141"/>
        <end position="158"/>
    </location>
</feature>
<feature type="transmembrane region" description="Helical" evidence="1">
    <location>
        <begin position="304"/>
        <end position="323"/>
    </location>
</feature>
<reference evidence="2 4" key="1">
    <citation type="submission" date="2018-06" db="EMBL/GenBank/DDBJ databases">
        <title>Comparative genomics of rhizobia nodulating Arachis hypogaea in China.</title>
        <authorList>
            <person name="Li Y."/>
        </authorList>
    </citation>
    <scope>NUCLEOTIDE SEQUENCE [LARGE SCALE GENOMIC DNA]</scope>
    <source>
        <strain evidence="2 4">CCBAU 51670</strain>
    </source>
</reference>
<evidence type="ECO:0000256" key="1">
    <source>
        <dbReference type="SAM" id="Phobius"/>
    </source>
</evidence>
<evidence type="ECO:0000313" key="2">
    <source>
        <dbReference type="EMBL" id="QAU48136.1"/>
    </source>
</evidence>
<keyword evidence="1" id="KW-0812">Transmembrane</keyword>
<dbReference type="AlphaFoldDB" id="A0AAE5X3L9"/>
<feature type="transmembrane region" description="Helical" evidence="1">
    <location>
        <begin position="165"/>
        <end position="191"/>
    </location>
</feature>
<proteinExistence type="predicted"/>
<feature type="transmembrane region" description="Helical" evidence="1">
    <location>
        <begin position="85"/>
        <end position="106"/>
    </location>
</feature>
<dbReference type="EMBL" id="RDQZ01000019">
    <property type="protein sequence ID" value="RXH10735.1"/>
    <property type="molecule type" value="Genomic_DNA"/>
</dbReference>
<dbReference type="RefSeq" id="WP_128952893.1">
    <property type="nucleotide sequence ID" value="NZ_CP030053.1"/>
</dbReference>
<keyword evidence="1" id="KW-1133">Transmembrane helix</keyword>
<gene>
    <name evidence="3" type="ORF">EAS56_22035</name>
    <name evidence="2" type="ORF">XH91_24185</name>
</gene>
<evidence type="ECO:0000313" key="4">
    <source>
        <dbReference type="Proteomes" id="UP000288972"/>
    </source>
</evidence>
<dbReference type="KEGG" id="bgz:XH91_24185"/>
<feature type="transmembrane region" description="Helical" evidence="1">
    <location>
        <begin position="14"/>
        <end position="33"/>
    </location>
</feature>
<organism evidence="2 4">
    <name type="scientific">Bradyrhizobium guangzhouense</name>
    <dbReference type="NCBI Taxonomy" id="1325095"/>
    <lineage>
        <taxon>Bacteria</taxon>
        <taxon>Pseudomonadati</taxon>
        <taxon>Pseudomonadota</taxon>
        <taxon>Alphaproteobacteria</taxon>
        <taxon>Hyphomicrobiales</taxon>
        <taxon>Nitrobacteraceae</taxon>
        <taxon>Bradyrhizobium</taxon>
    </lineage>
</organism>
<reference evidence="3 5" key="2">
    <citation type="submission" date="2018-10" db="EMBL/GenBank/DDBJ databases">
        <title>Bradyrhizobium sp. nov., effective nodules isolated from peanut in China.</title>
        <authorList>
            <person name="Li Y."/>
        </authorList>
    </citation>
    <scope>NUCLEOTIDE SEQUENCE [LARGE SCALE GENOMIC DNA]</scope>
    <source>
        <strain evidence="3 5">CCBAU 53426</strain>
    </source>
</reference>
<protein>
    <submittedName>
        <fullName evidence="2">Uncharacterized protein</fullName>
    </submittedName>
</protein>
<sequence length="493" mass="52863">MGTSGSTFSVRQRWLIVAAILLTAALVQIPLVLNPDLGCLLTTNEEILDGRRLGIDVFELNPPLSLFMYMPAAWLARISGLAPEIIVIILVIIEIAAVLVTIDRVAATAKLDARERNVTILSLALLLAILPGAVFGQREHIAVVALTPFVAVTALRWRGLDVGRAAIVAGLGAGLAMSIKPFFALVVGLPVILDVLRRRSLRPLFTPETGLAALVVIGYGAVVVVAFPDYLSTYAPMVAEAYLPVRKELSGLLPLPVVVIGASLAFLRLAAPQHFKLWSDATPWLAASIGGAATFMIQGKGWPYMAFALCMFAVAAPLLHVRIRAVRPPVLIGGLAAIALVGLYLSSPAPGFPPLAARIEALAKHPRLLTITDHVGLGHPLVRQIGGTWVGSSCAAQLLAGGAILRLNDAQPTKAEQAKLDGIIQFERRHLLADIRNGRPDVILVDTYLLSSFPFDWLAWANSDSELQAELGRYREVEDVGRVRIFVDQSLPP</sequence>
<keyword evidence="5" id="KW-1185">Reference proteome</keyword>
<dbReference type="Proteomes" id="UP000288972">
    <property type="component" value="Chromosome"/>
</dbReference>
<feature type="transmembrane region" description="Helical" evidence="1">
    <location>
        <begin position="211"/>
        <end position="231"/>
    </location>
</feature>
<keyword evidence="1" id="KW-0472">Membrane</keyword>
<feature type="transmembrane region" description="Helical" evidence="1">
    <location>
        <begin position="118"/>
        <end position="135"/>
    </location>
</feature>